<protein>
    <submittedName>
        <fullName evidence="4">MerR family transcriptional regulator</fullName>
    </submittedName>
</protein>
<dbReference type="EMBL" id="JBBMFN010000013">
    <property type="protein sequence ID" value="MEQ2465515.1"/>
    <property type="molecule type" value="Genomic_DNA"/>
</dbReference>
<evidence type="ECO:0000256" key="2">
    <source>
        <dbReference type="SAM" id="Coils"/>
    </source>
</evidence>
<comment type="caution">
    <text evidence="4">The sequence shown here is derived from an EMBL/GenBank/DDBJ whole genome shotgun (WGS) entry which is preliminary data.</text>
</comment>
<dbReference type="PROSITE" id="PS50937">
    <property type="entry name" value="HTH_MERR_2"/>
    <property type="match status" value="1"/>
</dbReference>
<evidence type="ECO:0000313" key="4">
    <source>
        <dbReference type="EMBL" id="MEQ2465515.1"/>
    </source>
</evidence>
<dbReference type="SUPFAM" id="SSF46955">
    <property type="entry name" value="Putative DNA-binding domain"/>
    <property type="match status" value="1"/>
</dbReference>
<sequence>MNFYTTGEVSKKLSISIRTLRYYDEIGLVVPSKKEDNGKRLYNDNDVFLLEKIILLKAASISLHDIKQIINHITIFETLTIHKEQLENHLKQLQQSLNYTNTLLNILKLEEELEWKELIPLFTKEKTELNKKEKIIKFIFNKEEQRLLNEKLPKLENDPKDITKWIHLIKRIEYCLEEQKAPHSRDAQLIAEEILLLSSETFNGEKELEEKFWEVRKSEKISSSLNLYPIRKEIIDFLEEAILIFEKEKH</sequence>
<gene>
    <name evidence="4" type="ORF">WMO63_07520</name>
</gene>
<dbReference type="Proteomes" id="UP001465426">
    <property type="component" value="Unassembled WGS sequence"/>
</dbReference>
<dbReference type="InterPro" id="IPR000551">
    <property type="entry name" value="MerR-type_HTH_dom"/>
</dbReference>
<proteinExistence type="predicted"/>
<keyword evidence="2" id="KW-0175">Coiled coil</keyword>
<dbReference type="CDD" id="cd01106">
    <property type="entry name" value="HTH_TipAL-Mta"/>
    <property type="match status" value="1"/>
</dbReference>
<keyword evidence="5" id="KW-1185">Reference proteome</keyword>
<feature type="coiled-coil region" evidence="2">
    <location>
        <begin position="76"/>
        <end position="103"/>
    </location>
</feature>
<evidence type="ECO:0000259" key="3">
    <source>
        <dbReference type="PROSITE" id="PS50937"/>
    </source>
</evidence>
<evidence type="ECO:0000313" key="5">
    <source>
        <dbReference type="Proteomes" id="UP001465426"/>
    </source>
</evidence>
<dbReference type="RefSeq" id="WP_109769219.1">
    <property type="nucleotide sequence ID" value="NZ_JBBMFN010000013.1"/>
</dbReference>
<feature type="domain" description="HTH merR-type" evidence="3">
    <location>
        <begin position="1"/>
        <end position="72"/>
    </location>
</feature>
<dbReference type="InterPro" id="IPR047057">
    <property type="entry name" value="MerR_fam"/>
</dbReference>
<keyword evidence="1" id="KW-0238">DNA-binding</keyword>
<name>A0ABV1EY76_9BACI</name>
<dbReference type="PANTHER" id="PTHR30204">
    <property type="entry name" value="REDOX-CYCLING DRUG-SENSING TRANSCRIPTIONAL ACTIVATOR SOXR"/>
    <property type="match status" value="1"/>
</dbReference>
<evidence type="ECO:0000256" key="1">
    <source>
        <dbReference type="ARBA" id="ARBA00023125"/>
    </source>
</evidence>
<accession>A0ABV1EY76</accession>
<dbReference type="PANTHER" id="PTHR30204:SF96">
    <property type="entry name" value="CHROMOSOME-ANCHORING PROTEIN RACA"/>
    <property type="match status" value="1"/>
</dbReference>
<organism evidence="4 5">
    <name type="scientific">Niallia hominis</name>
    <dbReference type="NCBI Taxonomy" id="3133173"/>
    <lineage>
        <taxon>Bacteria</taxon>
        <taxon>Bacillati</taxon>
        <taxon>Bacillota</taxon>
        <taxon>Bacilli</taxon>
        <taxon>Bacillales</taxon>
        <taxon>Bacillaceae</taxon>
        <taxon>Niallia</taxon>
    </lineage>
</organism>
<dbReference type="PROSITE" id="PS00552">
    <property type="entry name" value="HTH_MERR_1"/>
    <property type="match status" value="1"/>
</dbReference>
<dbReference type="Pfam" id="PF13411">
    <property type="entry name" value="MerR_1"/>
    <property type="match status" value="1"/>
</dbReference>
<reference evidence="4 5" key="1">
    <citation type="submission" date="2024-03" db="EMBL/GenBank/DDBJ databases">
        <title>Human intestinal bacterial collection.</title>
        <authorList>
            <person name="Pauvert C."/>
            <person name="Hitch T.C.A."/>
            <person name="Clavel T."/>
        </authorList>
    </citation>
    <scope>NUCLEOTIDE SEQUENCE [LARGE SCALE GENOMIC DNA]</scope>
    <source>
        <strain evidence="4 5">CLA-SR-H024</strain>
    </source>
</reference>
<dbReference type="InterPro" id="IPR009061">
    <property type="entry name" value="DNA-bd_dom_put_sf"/>
</dbReference>
<dbReference type="Gene3D" id="1.10.1660.10">
    <property type="match status" value="1"/>
</dbReference>
<dbReference type="SMART" id="SM00422">
    <property type="entry name" value="HTH_MERR"/>
    <property type="match status" value="1"/>
</dbReference>